<keyword evidence="6 7" id="KW-0472">Membrane</keyword>
<protein>
    <recommendedName>
        <fullName evidence="8">Bacterial sugar transferase domain-containing protein</fullName>
    </recommendedName>
</protein>
<feature type="transmembrane region" description="Helical" evidence="7">
    <location>
        <begin position="266"/>
        <end position="287"/>
    </location>
</feature>
<evidence type="ECO:0000313" key="9">
    <source>
        <dbReference type="EMBL" id="PIQ67190.1"/>
    </source>
</evidence>
<gene>
    <name evidence="9" type="ORF">COV95_00050</name>
</gene>
<evidence type="ECO:0000256" key="4">
    <source>
        <dbReference type="ARBA" id="ARBA00022692"/>
    </source>
</evidence>
<keyword evidence="4 7" id="KW-0812">Transmembrane</keyword>
<proteinExistence type="inferred from homology"/>
<dbReference type="Proteomes" id="UP000229834">
    <property type="component" value="Unassembled WGS sequence"/>
</dbReference>
<dbReference type="PANTHER" id="PTHR30576:SF0">
    <property type="entry name" value="UNDECAPRENYL-PHOSPHATE N-ACETYLGALACTOSAMINYL 1-PHOSPHATE TRANSFERASE-RELATED"/>
    <property type="match status" value="1"/>
</dbReference>
<organism evidence="9 10">
    <name type="scientific">Candidatus Zambryskibacteria bacterium CG11_big_fil_rev_8_21_14_0_20_40_24</name>
    <dbReference type="NCBI Taxonomy" id="1975116"/>
    <lineage>
        <taxon>Bacteria</taxon>
        <taxon>Candidatus Zambryskiibacteriota</taxon>
    </lineage>
</organism>
<dbReference type="NCBIfam" id="TIGR03025">
    <property type="entry name" value="EPS_sugtrans"/>
    <property type="match status" value="1"/>
</dbReference>
<feature type="domain" description="Bacterial sugar transferase" evidence="8">
    <location>
        <begin position="261"/>
        <end position="443"/>
    </location>
</feature>
<dbReference type="AlphaFoldDB" id="A0A2H0K7F2"/>
<evidence type="ECO:0000256" key="6">
    <source>
        <dbReference type="ARBA" id="ARBA00023136"/>
    </source>
</evidence>
<feature type="transmembrane region" description="Helical" evidence="7">
    <location>
        <begin position="45"/>
        <end position="65"/>
    </location>
</feature>
<name>A0A2H0K7F2_9BACT</name>
<feature type="transmembrane region" description="Helical" evidence="7">
    <location>
        <begin position="85"/>
        <end position="103"/>
    </location>
</feature>
<evidence type="ECO:0000256" key="1">
    <source>
        <dbReference type="ARBA" id="ARBA00004141"/>
    </source>
</evidence>
<keyword evidence="3" id="KW-0808">Transferase</keyword>
<dbReference type="InterPro" id="IPR003362">
    <property type="entry name" value="Bact_transf"/>
</dbReference>
<dbReference type="GO" id="GO:0016020">
    <property type="term" value="C:membrane"/>
    <property type="evidence" value="ECO:0007669"/>
    <property type="project" value="UniProtKB-SubCell"/>
</dbReference>
<dbReference type="PANTHER" id="PTHR30576">
    <property type="entry name" value="COLANIC BIOSYNTHESIS UDP-GLUCOSE LIPID CARRIER TRANSFERASE"/>
    <property type="match status" value="1"/>
</dbReference>
<evidence type="ECO:0000256" key="3">
    <source>
        <dbReference type="ARBA" id="ARBA00022679"/>
    </source>
</evidence>
<feature type="transmembrane region" description="Helical" evidence="7">
    <location>
        <begin position="109"/>
        <end position="128"/>
    </location>
</feature>
<evidence type="ECO:0000313" key="10">
    <source>
        <dbReference type="Proteomes" id="UP000229834"/>
    </source>
</evidence>
<evidence type="ECO:0000256" key="5">
    <source>
        <dbReference type="ARBA" id="ARBA00022989"/>
    </source>
</evidence>
<feature type="transmembrane region" description="Helical" evidence="7">
    <location>
        <begin position="12"/>
        <end position="33"/>
    </location>
</feature>
<evidence type="ECO:0000256" key="2">
    <source>
        <dbReference type="ARBA" id="ARBA00006464"/>
    </source>
</evidence>
<evidence type="ECO:0000259" key="8">
    <source>
        <dbReference type="Pfam" id="PF02397"/>
    </source>
</evidence>
<sequence>MKFFNKNEPFLLLIGDIVAFYISLWLMLLVRFSEFPKQDAFKNHFVPFSILFIVWIAVFFIAGLYEKHTLILKSRIGNIILNSQIANIFIAVLFFYLIPYFGITPKTNLFIYLLISFFLVSLWRLHIFPSFEGKNKEKAILIGSGAEIKELEQEVNNNTRYNLQFISSIDLDEIGSFDFKEEVLNRIYSEEVLIVAADFKNEKVEPLLPNLYNLIFSRVRFIDMHKIYEDIFDRIPLSLVKYSWFLENISGSAQKGYDVLKRAMDFVLALLFGVITLILYPLVAFAVKIEDGGPTLFAQERVGQNNKLFKVIKFRSMSVHDSKDGIAKNPQVTKVGNFLRKTRIDELPQIWNVIRGDLSLIGPRPEIPALVKQYEKEISYYNVRHLIKPGLSGWAQLYHQGHPHHKANTEATKKKLSYDLYYIKNRSLVIDLKVALRTIKILLSREGI</sequence>
<dbReference type="Pfam" id="PF02397">
    <property type="entry name" value="Bac_transf"/>
    <property type="match status" value="1"/>
</dbReference>
<comment type="similarity">
    <text evidence="2">Belongs to the bacterial sugar transferase family.</text>
</comment>
<dbReference type="InterPro" id="IPR017475">
    <property type="entry name" value="EPS_sugar_tfrase"/>
</dbReference>
<comment type="caution">
    <text evidence="9">The sequence shown here is derived from an EMBL/GenBank/DDBJ whole genome shotgun (WGS) entry which is preliminary data.</text>
</comment>
<dbReference type="GO" id="GO:0016780">
    <property type="term" value="F:phosphotransferase activity, for other substituted phosphate groups"/>
    <property type="evidence" value="ECO:0007669"/>
    <property type="project" value="TreeGrafter"/>
</dbReference>
<evidence type="ECO:0000256" key="7">
    <source>
        <dbReference type="SAM" id="Phobius"/>
    </source>
</evidence>
<keyword evidence="5 7" id="KW-1133">Transmembrane helix</keyword>
<comment type="subcellular location">
    <subcellularLocation>
        <location evidence="1">Membrane</location>
        <topology evidence="1">Multi-pass membrane protein</topology>
    </subcellularLocation>
</comment>
<reference evidence="9 10" key="1">
    <citation type="submission" date="2017-09" db="EMBL/GenBank/DDBJ databases">
        <title>Depth-based differentiation of microbial function through sediment-hosted aquifers and enrichment of novel symbionts in the deep terrestrial subsurface.</title>
        <authorList>
            <person name="Probst A.J."/>
            <person name="Ladd B."/>
            <person name="Jarett J.K."/>
            <person name="Geller-Mcgrath D.E."/>
            <person name="Sieber C.M."/>
            <person name="Emerson J.B."/>
            <person name="Anantharaman K."/>
            <person name="Thomas B.C."/>
            <person name="Malmstrom R."/>
            <person name="Stieglmeier M."/>
            <person name="Klingl A."/>
            <person name="Woyke T."/>
            <person name="Ryan C.M."/>
            <person name="Banfield J.F."/>
        </authorList>
    </citation>
    <scope>NUCLEOTIDE SEQUENCE [LARGE SCALE GENOMIC DNA]</scope>
    <source>
        <strain evidence="9">CG11_big_fil_rev_8_21_14_0_20_40_24</strain>
    </source>
</reference>
<dbReference type="EMBL" id="PCVC01000002">
    <property type="protein sequence ID" value="PIQ67190.1"/>
    <property type="molecule type" value="Genomic_DNA"/>
</dbReference>
<accession>A0A2H0K7F2</accession>